<dbReference type="PANTHER" id="PTHR35177:SF2">
    <property type="entry name" value="HYDROGENASE MATURATION FACTOR HYBG"/>
    <property type="match status" value="1"/>
</dbReference>
<protein>
    <submittedName>
        <fullName evidence="2">Hydrogenase expression/formation protein HypC</fullName>
    </submittedName>
</protein>
<dbReference type="Pfam" id="PF01455">
    <property type="entry name" value="HupF_HypC"/>
    <property type="match status" value="1"/>
</dbReference>
<dbReference type="EMBL" id="FNBK01000008">
    <property type="protein sequence ID" value="SDF64201.1"/>
    <property type="molecule type" value="Genomic_DNA"/>
</dbReference>
<dbReference type="RefSeq" id="WP_092692133.1">
    <property type="nucleotide sequence ID" value="NZ_FNBK01000008.1"/>
</dbReference>
<dbReference type="STRING" id="660518.SAMN05216218_10835"/>
<dbReference type="InterPro" id="IPR001109">
    <property type="entry name" value="Hydrogenase_HupF/HypC"/>
</dbReference>
<dbReference type="PRINTS" id="PR00445">
    <property type="entry name" value="HUPFHYPC"/>
</dbReference>
<accession>A0A1G7MRB5</accession>
<dbReference type="OrthoDB" id="43695at2157"/>
<reference evidence="3" key="1">
    <citation type="submission" date="2016-10" db="EMBL/GenBank/DDBJ databases">
        <authorList>
            <person name="Varghese N."/>
            <person name="Submissions S."/>
        </authorList>
    </citation>
    <scope>NUCLEOTIDE SEQUENCE [LARGE SCALE GENOMIC DNA]</scope>
    <source>
        <strain evidence="3">IBRC-M 10760</strain>
    </source>
</reference>
<sequence length="78" mass="8319">MCLGVPGEVVEIDGNEARADFGGAEKWVRIDVVGADLSVGDYVLNHAGFAIRRIPEAQVERTVELYEAAATGEVADDD</sequence>
<proteinExistence type="inferred from homology"/>
<dbReference type="GO" id="GO:0005506">
    <property type="term" value="F:iron ion binding"/>
    <property type="evidence" value="ECO:0007669"/>
    <property type="project" value="TreeGrafter"/>
</dbReference>
<evidence type="ECO:0000313" key="3">
    <source>
        <dbReference type="Proteomes" id="UP000199076"/>
    </source>
</evidence>
<dbReference type="GO" id="GO:1902670">
    <property type="term" value="F:carbon dioxide binding"/>
    <property type="evidence" value="ECO:0007669"/>
    <property type="project" value="TreeGrafter"/>
</dbReference>
<comment type="similarity">
    <text evidence="1">Belongs to the HupF/HypC family.</text>
</comment>
<dbReference type="Gene3D" id="2.30.30.140">
    <property type="match status" value="1"/>
</dbReference>
<keyword evidence="3" id="KW-1185">Reference proteome</keyword>
<dbReference type="NCBIfam" id="TIGR00074">
    <property type="entry name" value="hypC_hupF"/>
    <property type="match status" value="1"/>
</dbReference>
<dbReference type="GO" id="GO:0051604">
    <property type="term" value="P:protein maturation"/>
    <property type="evidence" value="ECO:0007669"/>
    <property type="project" value="TreeGrafter"/>
</dbReference>
<evidence type="ECO:0000313" key="2">
    <source>
        <dbReference type="EMBL" id="SDF64201.1"/>
    </source>
</evidence>
<organism evidence="2 3">
    <name type="scientific">Halorientalis regularis</name>
    <dbReference type="NCBI Taxonomy" id="660518"/>
    <lineage>
        <taxon>Archaea</taxon>
        <taxon>Methanobacteriati</taxon>
        <taxon>Methanobacteriota</taxon>
        <taxon>Stenosarchaea group</taxon>
        <taxon>Halobacteria</taxon>
        <taxon>Halobacteriales</taxon>
        <taxon>Haloarculaceae</taxon>
        <taxon>Halorientalis</taxon>
    </lineage>
</organism>
<dbReference type="AlphaFoldDB" id="A0A1G7MRB5"/>
<dbReference type="PANTHER" id="PTHR35177">
    <property type="entry name" value="HYDROGENASE MATURATION FACTOR HYBG"/>
    <property type="match status" value="1"/>
</dbReference>
<evidence type="ECO:0000256" key="1">
    <source>
        <dbReference type="ARBA" id="ARBA00006018"/>
    </source>
</evidence>
<dbReference type="Proteomes" id="UP000199076">
    <property type="component" value="Unassembled WGS sequence"/>
</dbReference>
<name>A0A1G7MRB5_9EURY</name>
<dbReference type="SUPFAM" id="SSF159127">
    <property type="entry name" value="HupF/HypC-like"/>
    <property type="match status" value="1"/>
</dbReference>
<gene>
    <name evidence="2" type="ORF">SAMN05216218_10835</name>
</gene>